<dbReference type="EMBL" id="CP071793">
    <property type="protein sequence ID" value="QTD49784.1"/>
    <property type="molecule type" value="Genomic_DNA"/>
</dbReference>
<sequence length="765" mass="85851">MSPATLPTTPPQATFPILQTLELRRLEEHRTLVLTPDDAMFEVDMEPEALRELLKLCDGTRTIDQIAEASGSPADFVEVIDILLESGALSITAADEQAAAPRIEAPIDRTLSPNTETRLLLCGDERLISICRSLNLGKGFAEVTVIDREHLRHDLDNLDPERDLPLVLEPHLDAAFLAEIDAACAERGLSWSQFHLDRGKAWLGPIVIPGRTADYRDLIDRRMCCSDNETLFAAEMSLPIYPNPDCRPVPSPPALVWSLSRFFEEIERWRTGQPCRLYSTELSADFPNRAFSESAILPMPHRRLGQAFLTSSDRSGATLVNDRTGVVVRHIDVVHHESVPETLVTVQAHVSNIARKYPCANDVIVGGSSFSDPLQAKLSSLGEAIERYCGNYIPGEETRRASYRQLAAAGEHAIDPESLILFDEAMYREPGCPMIPFSRDLEVLWVRGRSLTRNAPAWLPVSLVYVNWHTGLPGEPITNYYWFPGIAAGVNLDHALVSGLEEIIERDITMIWWMNAQPLPSMIPTPEMEALWRGRPTEMGQRPWLIHLDNEFDVPVIAGVLENTVEGYFNIGFGCRPDPVEAAFKAWSEALTLQEGSRDMDDPNGLLRTSVEEWGLIDVPYKPWRADRRYLDDYRADFRDVSDLLQQQQVNLDPRCLERARAFVDTPRSRPFSSLPSLPDRSLQTLQKRVESRGYEIFYKDITTADVDLMGLKAARVIVPGLVPNTSAAFPPLGGERLRMAPVDMGWRERPLSPEELNYTPLPHA</sequence>
<evidence type="ECO:0000313" key="3">
    <source>
        <dbReference type="Proteomes" id="UP000663929"/>
    </source>
</evidence>
<name>A0A8A4TKQ5_SULCO</name>
<dbReference type="PROSITE" id="PS51664">
    <property type="entry name" value="YCAO"/>
    <property type="match status" value="1"/>
</dbReference>
<dbReference type="Gene3D" id="3.40.50.720">
    <property type="entry name" value="NAD(P)-binding Rossmann-like Domain"/>
    <property type="match status" value="1"/>
</dbReference>
<dbReference type="Pfam" id="PF02624">
    <property type="entry name" value="YcaO"/>
    <property type="match status" value="1"/>
</dbReference>
<dbReference type="Gene3D" id="3.30.1330.230">
    <property type="match status" value="1"/>
</dbReference>
<dbReference type="InterPro" id="IPR003776">
    <property type="entry name" value="YcaO-like_dom"/>
</dbReference>
<evidence type="ECO:0000259" key="1">
    <source>
        <dbReference type="PROSITE" id="PS51664"/>
    </source>
</evidence>
<proteinExistence type="predicted"/>
<protein>
    <submittedName>
        <fullName evidence="2">YcaO-like family protein</fullName>
    </submittedName>
</protein>
<keyword evidence="3" id="KW-1185">Reference proteome</keyword>
<dbReference type="RefSeq" id="WP_237379414.1">
    <property type="nucleotide sequence ID" value="NZ_CP071793.1"/>
</dbReference>
<dbReference type="KEGG" id="scor:J3U87_29730"/>
<evidence type="ECO:0000313" key="2">
    <source>
        <dbReference type="EMBL" id="QTD49784.1"/>
    </source>
</evidence>
<dbReference type="Gene3D" id="3.30.40.250">
    <property type="match status" value="1"/>
</dbReference>
<accession>A0A8A4TKQ5</accession>
<dbReference type="Proteomes" id="UP000663929">
    <property type="component" value="Chromosome"/>
</dbReference>
<organism evidence="2 3">
    <name type="scientific">Sulfidibacter corallicola</name>
    <dbReference type="NCBI Taxonomy" id="2818388"/>
    <lineage>
        <taxon>Bacteria</taxon>
        <taxon>Pseudomonadati</taxon>
        <taxon>Acidobacteriota</taxon>
        <taxon>Holophagae</taxon>
        <taxon>Acanthopleuribacterales</taxon>
        <taxon>Acanthopleuribacteraceae</taxon>
        <taxon>Sulfidibacter</taxon>
    </lineage>
</organism>
<gene>
    <name evidence="2" type="ORF">J3U87_29730</name>
</gene>
<dbReference type="PANTHER" id="PTHR37809">
    <property type="entry name" value="RIBOSOMAL PROTEIN S12 METHYLTHIOTRANSFERASE ACCESSORY FACTOR YCAO"/>
    <property type="match status" value="1"/>
</dbReference>
<dbReference type="Gene3D" id="3.30.160.660">
    <property type="match status" value="1"/>
</dbReference>
<dbReference type="AlphaFoldDB" id="A0A8A4TKQ5"/>
<dbReference type="NCBIfam" id="TIGR03604">
    <property type="entry name" value="TOMM_cyclo_SagD"/>
    <property type="match status" value="1"/>
</dbReference>
<dbReference type="PANTHER" id="PTHR37809:SF1">
    <property type="entry name" value="RIBOSOMAL PROTEIN S12 METHYLTHIOTRANSFERASE ACCESSORY FACTOR YCAO"/>
    <property type="match status" value="1"/>
</dbReference>
<dbReference type="InterPro" id="IPR027624">
    <property type="entry name" value="TOMM_cyclo_SagD"/>
</dbReference>
<feature type="domain" description="YcaO" evidence="1">
    <location>
        <begin position="367"/>
        <end position="765"/>
    </location>
</feature>
<reference evidence="2" key="1">
    <citation type="submission" date="2021-03" db="EMBL/GenBank/DDBJ databases">
        <title>Acanthopleuribacteraceae sp. M133.</title>
        <authorList>
            <person name="Wang G."/>
        </authorList>
    </citation>
    <scope>NUCLEOTIDE SEQUENCE</scope>
    <source>
        <strain evidence="2">M133</strain>
    </source>
</reference>